<keyword evidence="8 9" id="KW-0346">Stress response</keyword>
<evidence type="ECO:0000256" key="10">
    <source>
        <dbReference type="PIRNR" id="PIRNR001174"/>
    </source>
</evidence>
<dbReference type="Gene3D" id="1.20.5.5270">
    <property type="match status" value="1"/>
</dbReference>
<dbReference type="EC" id="3.4.21.53" evidence="9 10"/>
<dbReference type="PROSITE" id="PS51787">
    <property type="entry name" value="LON_N"/>
    <property type="match status" value="1"/>
</dbReference>
<evidence type="ECO:0000256" key="11">
    <source>
        <dbReference type="PIRSR" id="PIRSR001174-1"/>
    </source>
</evidence>
<dbReference type="SMART" id="SM00464">
    <property type="entry name" value="LON"/>
    <property type="match status" value="1"/>
</dbReference>
<protein>
    <recommendedName>
        <fullName evidence="9 10">Lon protease</fullName>
        <ecNumber evidence="9 10">3.4.21.53</ecNumber>
    </recommendedName>
    <alternativeName>
        <fullName evidence="9">ATP-dependent protease La</fullName>
    </alternativeName>
</protein>
<accession>A0A510L6I5</accession>
<evidence type="ECO:0000313" key="17">
    <source>
        <dbReference type="EMBL" id="BBM59416.1"/>
    </source>
</evidence>
<evidence type="ECO:0000259" key="15">
    <source>
        <dbReference type="PROSITE" id="PS51786"/>
    </source>
</evidence>
<dbReference type="GO" id="GO:0005737">
    <property type="term" value="C:cytoplasm"/>
    <property type="evidence" value="ECO:0007669"/>
    <property type="project" value="UniProtKB-SubCell"/>
</dbReference>
<dbReference type="SUPFAM" id="SSF54211">
    <property type="entry name" value="Ribosomal protein S5 domain 2-like"/>
    <property type="match status" value="1"/>
</dbReference>
<dbReference type="InterPro" id="IPR015947">
    <property type="entry name" value="PUA-like_sf"/>
</dbReference>
<dbReference type="InterPro" id="IPR054594">
    <property type="entry name" value="Lon_lid"/>
</dbReference>
<dbReference type="Pfam" id="PF00004">
    <property type="entry name" value="AAA"/>
    <property type="match status" value="1"/>
</dbReference>
<evidence type="ECO:0000256" key="2">
    <source>
        <dbReference type="ARBA" id="ARBA00022490"/>
    </source>
</evidence>
<evidence type="ECO:0000256" key="14">
    <source>
        <dbReference type="RuleBase" id="RU000591"/>
    </source>
</evidence>
<keyword evidence="3 9" id="KW-0645">Protease</keyword>
<dbReference type="Gene3D" id="1.20.58.1480">
    <property type="match status" value="1"/>
</dbReference>
<dbReference type="InterPro" id="IPR020568">
    <property type="entry name" value="Ribosomal_Su5_D2-typ_SF"/>
</dbReference>
<comment type="subunit">
    <text evidence="9 10">Homohexamer. Organized in a ring with a central cavity.</text>
</comment>
<dbReference type="FunFam" id="3.40.50.300:FF:000382">
    <property type="entry name" value="Lon protease homolog 2, peroxisomal"/>
    <property type="match status" value="1"/>
</dbReference>
<feature type="binding site" evidence="9 12">
    <location>
        <begin position="352"/>
        <end position="359"/>
    </location>
    <ligand>
        <name>ATP</name>
        <dbReference type="ChEBI" id="CHEBI:30616"/>
    </ligand>
</feature>
<evidence type="ECO:0000256" key="4">
    <source>
        <dbReference type="ARBA" id="ARBA00022741"/>
    </source>
</evidence>
<evidence type="ECO:0000256" key="6">
    <source>
        <dbReference type="ARBA" id="ARBA00022825"/>
    </source>
</evidence>
<feature type="domain" description="Lon N-terminal" evidence="16">
    <location>
        <begin position="4"/>
        <end position="200"/>
    </location>
</feature>
<evidence type="ECO:0000256" key="7">
    <source>
        <dbReference type="ARBA" id="ARBA00022840"/>
    </source>
</evidence>
<dbReference type="GO" id="GO:0004252">
    <property type="term" value="F:serine-type endopeptidase activity"/>
    <property type="evidence" value="ECO:0007669"/>
    <property type="project" value="UniProtKB-UniRule"/>
</dbReference>
<keyword evidence="7 9" id="KW-0067">ATP-binding</keyword>
<dbReference type="InterPro" id="IPR027065">
    <property type="entry name" value="Lon_Prtase"/>
</dbReference>
<dbReference type="Proteomes" id="UP000321561">
    <property type="component" value="Chromosome"/>
</dbReference>
<dbReference type="Pfam" id="PF05362">
    <property type="entry name" value="Lon_C"/>
    <property type="match status" value="1"/>
</dbReference>
<comment type="subcellular location">
    <subcellularLocation>
        <location evidence="1 9 10">Cytoplasm</location>
    </subcellularLocation>
</comment>
<gene>
    <name evidence="9" type="primary">lon</name>
    <name evidence="17" type="ORF">JMUB5056_1000</name>
</gene>
<dbReference type="InterPro" id="IPR003593">
    <property type="entry name" value="AAA+_ATPase"/>
</dbReference>
<dbReference type="InterPro" id="IPR003111">
    <property type="entry name" value="Lon_prtase_N"/>
</dbReference>
<dbReference type="PROSITE" id="PS51786">
    <property type="entry name" value="LON_PROTEOLYTIC"/>
    <property type="match status" value="1"/>
</dbReference>
<organism evidence="17 18">
    <name type="scientific">Leptotrichia hongkongensis</name>
    <dbReference type="NCBI Taxonomy" id="554406"/>
    <lineage>
        <taxon>Bacteria</taxon>
        <taxon>Fusobacteriati</taxon>
        <taxon>Fusobacteriota</taxon>
        <taxon>Fusobacteriia</taxon>
        <taxon>Fusobacteriales</taxon>
        <taxon>Leptotrichiaceae</taxon>
        <taxon>Leptotrichia</taxon>
    </lineage>
</organism>
<keyword evidence="4 9" id="KW-0547">Nucleotide-binding</keyword>
<dbReference type="OrthoDB" id="9803599at2"/>
<dbReference type="InterPro" id="IPR008268">
    <property type="entry name" value="Peptidase_S16_AS"/>
</dbReference>
<dbReference type="CDD" id="cd19500">
    <property type="entry name" value="RecA-like_Lon"/>
    <property type="match status" value="1"/>
</dbReference>
<dbReference type="InterPro" id="IPR027543">
    <property type="entry name" value="Lon_bac"/>
</dbReference>
<sequence length="796" mass="90357">MQNKPFIATRELVVFPGVVTPIFIGRQSSLKSLEEAIARFDSKLILSAQKDANVEEPKFPEDIYETGVLVHVIQTVKMPNGNVKVLVEAKHRVLINQFPKDDNGVVYAEYEEIFSKPIDESKAEALKRRVIDEFSNYAQKTNKVLPDIIYNIKEISNIDKVFDLICTNLMVAVETKQELLEILDVEARAYKILSILEREIEIFMLEREIENRVKEQMAEVQKNYYLREKIKVMREEMGEVTDSDEELEELDQRVRDAKIPQELKDKLAKELSRMKKMPDFSAESSVIRTYLETVLELPWEVSTNDEINIEKAEKILNEDHYGLEEVKERILEFLAIKKLNNTLKGSIICLVGPPGVGKTSLAHSVARSMNRKFTRISLGGVRDEAEIRGHRRTYVGAMPGRIINSLKQVGVNNPVMLFDEIDKMASDFRGDPASAMLEVLDPAQNNSFEDHYIDHTFDLSNVFFICTANDLGGIPGPLRDRMEIISIESYTEFEKLNIAKKYLIPQTQEENGLKDYKVSFSDKAIMKIINEYTREAGVRNLRREISKLFRKIAKEILVSKSKSKKISVSETKIKKYLGNAKFRADKVKEKEGKIGVVNGLAWTAVGGTTLEVQAVKMEGKGVLQLTGKLGDVMQESARVAYSYVRHIKNELGIKEKFNETTDVHLHFPEGAVPKDGPSAGITITTAIISVLTDKEVRQDVAMTGEITITGEVLAVGGIKEKVIGAHRVGIRDVVLPYDNKVDTEELPKEIADQMKFYFAKTYDDVKKIVFTDEKPVSRDRKTVKKVIKKQEKEIEK</sequence>
<comment type="induction">
    <text evidence="9">By heat shock.</text>
</comment>
<dbReference type="GO" id="GO:0004176">
    <property type="term" value="F:ATP-dependent peptidase activity"/>
    <property type="evidence" value="ECO:0007669"/>
    <property type="project" value="UniProtKB-UniRule"/>
</dbReference>
<evidence type="ECO:0000256" key="9">
    <source>
        <dbReference type="HAMAP-Rule" id="MF_01973"/>
    </source>
</evidence>
<dbReference type="InterPro" id="IPR014721">
    <property type="entry name" value="Ribsml_uS5_D2-typ_fold_subgr"/>
</dbReference>
<dbReference type="SUPFAM" id="SSF88697">
    <property type="entry name" value="PUA domain-like"/>
    <property type="match status" value="1"/>
</dbReference>
<name>A0A510L6I5_9FUSO</name>
<dbReference type="InterPro" id="IPR003959">
    <property type="entry name" value="ATPase_AAA_core"/>
</dbReference>
<dbReference type="Gene3D" id="1.10.8.60">
    <property type="match status" value="1"/>
</dbReference>
<evidence type="ECO:0000256" key="3">
    <source>
        <dbReference type="ARBA" id="ARBA00022670"/>
    </source>
</evidence>
<keyword evidence="5 9" id="KW-0378">Hydrolase</keyword>
<dbReference type="PIRSF" id="PIRSF001174">
    <property type="entry name" value="Lon_proteas"/>
    <property type="match status" value="1"/>
</dbReference>
<dbReference type="GO" id="GO:0006515">
    <property type="term" value="P:protein quality control for misfolded or incompletely synthesized proteins"/>
    <property type="evidence" value="ECO:0007669"/>
    <property type="project" value="UniProtKB-UniRule"/>
</dbReference>
<evidence type="ECO:0000256" key="13">
    <source>
        <dbReference type="PROSITE-ProRule" id="PRU01122"/>
    </source>
</evidence>
<dbReference type="InterPro" id="IPR046336">
    <property type="entry name" value="Lon_prtase_N_sf"/>
</dbReference>
<dbReference type="Gene3D" id="3.40.50.300">
    <property type="entry name" value="P-loop containing nucleotide triphosphate hydrolases"/>
    <property type="match status" value="1"/>
</dbReference>
<dbReference type="SUPFAM" id="SSF52540">
    <property type="entry name" value="P-loop containing nucleoside triphosphate hydrolases"/>
    <property type="match status" value="1"/>
</dbReference>
<dbReference type="Pfam" id="PF22667">
    <property type="entry name" value="Lon_lid"/>
    <property type="match status" value="1"/>
</dbReference>
<feature type="active site" evidence="9 11">
    <location>
        <position position="678"/>
    </location>
</feature>
<evidence type="ECO:0000259" key="16">
    <source>
        <dbReference type="PROSITE" id="PS51787"/>
    </source>
</evidence>
<dbReference type="AlphaFoldDB" id="A0A510L6I5"/>
<dbReference type="Gene3D" id="3.30.230.10">
    <property type="match status" value="1"/>
</dbReference>
<dbReference type="RefSeq" id="WP_147005484.1">
    <property type="nucleotide sequence ID" value="NZ_AP019846.1"/>
</dbReference>
<dbReference type="GO" id="GO:0016887">
    <property type="term" value="F:ATP hydrolysis activity"/>
    <property type="evidence" value="ECO:0007669"/>
    <property type="project" value="UniProtKB-UniRule"/>
</dbReference>
<dbReference type="EMBL" id="AP019846">
    <property type="protein sequence ID" value="BBM59416.1"/>
    <property type="molecule type" value="Genomic_DNA"/>
</dbReference>
<dbReference type="GO" id="GO:0005524">
    <property type="term" value="F:ATP binding"/>
    <property type="evidence" value="ECO:0007669"/>
    <property type="project" value="UniProtKB-UniRule"/>
</dbReference>
<dbReference type="GO" id="GO:0034605">
    <property type="term" value="P:cellular response to heat"/>
    <property type="evidence" value="ECO:0007669"/>
    <property type="project" value="UniProtKB-UniRule"/>
</dbReference>
<dbReference type="KEGG" id="lhg:JMUB5056_1000"/>
<dbReference type="GO" id="GO:0043565">
    <property type="term" value="F:sequence-specific DNA binding"/>
    <property type="evidence" value="ECO:0007669"/>
    <property type="project" value="UniProtKB-UniRule"/>
</dbReference>
<evidence type="ECO:0000256" key="12">
    <source>
        <dbReference type="PIRSR" id="PIRSR001174-2"/>
    </source>
</evidence>
<comment type="similarity">
    <text evidence="9 10 13 14">Belongs to the peptidase S16 family.</text>
</comment>
<evidence type="ECO:0000256" key="1">
    <source>
        <dbReference type="ARBA" id="ARBA00004496"/>
    </source>
</evidence>
<evidence type="ECO:0000256" key="8">
    <source>
        <dbReference type="ARBA" id="ARBA00023016"/>
    </source>
</evidence>
<evidence type="ECO:0000256" key="5">
    <source>
        <dbReference type="ARBA" id="ARBA00022801"/>
    </source>
</evidence>
<dbReference type="SMART" id="SM00382">
    <property type="entry name" value="AAA"/>
    <property type="match status" value="1"/>
</dbReference>
<dbReference type="InterPro" id="IPR027417">
    <property type="entry name" value="P-loop_NTPase"/>
</dbReference>
<dbReference type="InterPro" id="IPR008269">
    <property type="entry name" value="Lon_proteolytic"/>
</dbReference>
<comment type="catalytic activity">
    <reaction evidence="9 10 13">
        <text>Hydrolysis of proteins in presence of ATP.</text>
        <dbReference type="EC" id="3.4.21.53"/>
    </reaction>
</comment>
<dbReference type="PRINTS" id="PR00830">
    <property type="entry name" value="ENDOLAPTASE"/>
</dbReference>
<feature type="domain" description="Lon proteolytic" evidence="15">
    <location>
        <begin position="591"/>
        <end position="772"/>
    </location>
</feature>
<proteinExistence type="evidence at transcript level"/>
<feature type="active site" evidence="9 11">
    <location>
        <position position="721"/>
    </location>
</feature>
<dbReference type="HAMAP" id="MF_01973">
    <property type="entry name" value="lon_bact"/>
    <property type="match status" value="1"/>
</dbReference>
<dbReference type="NCBIfam" id="TIGR00763">
    <property type="entry name" value="lon"/>
    <property type="match status" value="1"/>
</dbReference>
<dbReference type="Gene3D" id="2.30.130.40">
    <property type="entry name" value="LON domain-like"/>
    <property type="match status" value="1"/>
</dbReference>
<keyword evidence="2 9" id="KW-0963">Cytoplasm</keyword>
<keyword evidence="6 9" id="KW-0720">Serine protease</keyword>
<reference evidence="17 18" key="1">
    <citation type="submission" date="2019-07" db="EMBL/GenBank/DDBJ databases">
        <title>Complete Genome Sequence of Leptotrichia hongkongensis Strain JMUB5056.</title>
        <authorList>
            <person name="Watanabe S."/>
            <person name="Cui L."/>
        </authorList>
    </citation>
    <scope>NUCLEOTIDE SEQUENCE [LARGE SCALE GENOMIC DNA]</scope>
    <source>
        <strain evidence="17 18">JMUB5056</strain>
    </source>
</reference>
<evidence type="ECO:0000313" key="18">
    <source>
        <dbReference type="Proteomes" id="UP000321561"/>
    </source>
</evidence>
<comment type="function">
    <text evidence="9">ATP-dependent serine protease that mediates the selective degradation of mutant and abnormal proteins as well as certain short-lived regulatory proteins. Required for cellular homeostasis and for survival from DNA damage and developmental changes induced by stress. Degrades polypeptides processively to yield small peptide fragments that are 5 to 10 amino acids long. Binds to DNA in a double-stranded, site-specific manner.</text>
</comment>
<dbReference type="InterPro" id="IPR004815">
    <property type="entry name" value="Lon_bac/euk-typ"/>
</dbReference>
<dbReference type="PROSITE" id="PS01046">
    <property type="entry name" value="LON_SER"/>
    <property type="match status" value="1"/>
</dbReference>
<dbReference type="Pfam" id="PF02190">
    <property type="entry name" value="LON_substr_bdg"/>
    <property type="match status" value="1"/>
</dbReference>
<dbReference type="PANTHER" id="PTHR10046">
    <property type="entry name" value="ATP DEPENDENT LON PROTEASE FAMILY MEMBER"/>
    <property type="match status" value="1"/>
</dbReference>